<keyword evidence="5" id="KW-0812">Transmembrane</keyword>
<dbReference type="InterPro" id="IPR004090">
    <property type="entry name" value="Chemotax_Me-accpt_rcpt"/>
</dbReference>
<keyword evidence="5" id="KW-0472">Membrane</keyword>
<dbReference type="Proteomes" id="UP000292136">
    <property type="component" value="Unassembled WGS sequence"/>
</dbReference>
<keyword evidence="5" id="KW-1133">Transmembrane helix</keyword>
<dbReference type="PRINTS" id="PR00260">
    <property type="entry name" value="CHEMTRNSDUCR"/>
</dbReference>
<feature type="transmembrane region" description="Helical" evidence="5">
    <location>
        <begin position="294"/>
        <end position="317"/>
    </location>
</feature>
<dbReference type="SUPFAM" id="SSF103190">
    <property type="entry name" value="Sensory domain-like"/>
    <property type="match status" value="1"/>
</dbReference>
<evidence type="ECO:0000259" key="7">
    <source>
        <dbReference type="PROSITE" id="PS50885"/>
    </source>
</evidence>
<accession>A0ABY0IQ63</accession>
<dbReference type="SMART" id="SM00283">
    <property type="entry name" value="MA"/>
    <property type="match status" value="1"/>
</dbReference>
<feature type="domain" description="HAMP" evidence="7">
    <location>
        <begin position="319"/>
        <end position="371"/>
    </location>
</feature>
<sequence>MKGLGLQARFALFGFAPLVVALIVGSLALSANESRRLEADVRLRSEATAAGVIQLLQMSDSLMGEQTRSAMKLFREKSAQLGPVSLGEAIAVGGQHPLNLRFGGRPQALETALVDSVSGIAGGTATLFARQGQDFVRIATNVKTPEGQRAVGTLLNPQGKAYAALARGESFYGQVDILGAPYLTGYEPIVDAGGKVVGAWYVGFKADLAGLKELIGKSVSFGSGFVVLLDGQGKPFLHSDGVSPESIQARLQEAAGEAGASHNWEAIFRPFPAWGFKVAVVYSQAEVDGAARRAALPVLLGGLAITVALLALLTFVLRRVVLGPIRQAVRAADALAEGDLTVHLRAERDDEIGRLLQSMERMVRRLGDIIRQVRGAADNLSSASEEVSATAQSLSQSSSQQAASVEEISATLEQSTASVANNTESARNTENMAGTAAKEAVAGGAAVAESVAAMQQIAGKVGIIDDIAYQTNLLALNAAIEAARAGEHGKGFAVVAAEVRKLAERSQVAAGEIGTVAAQTVHQAEHAGELLGRIVPAIGRTSDLVREIAAASEEQSHGIAQINSAMGQLNQATQQNAAASEELAATAEEMGAQAEELQRLMHFFRVGREDGAGGVGGARA</sequence>
<name>A0ABY0IQ63_9RHOO</name>
<evidence type="ECO:0000313" key="8">
    <source>
        <dbReference type="EMBL" id="RZT76819.1"/>
    </source>
</evidence>
<feature type="coiled-coil region" evidence="4">
    <location>
        <begin position="562"/>
        <end position="600"/>
    </location>
</feature>
<dbReference type="CDD" id="cd06225">
    <property type="entry name" value="HAMP"/>
    <property type="match status" value="1"/>
</dbReference>
<feature type="domain" description="Methyl-accepting transducer" evidence="6">
    <location>
        <begin position="376"/>
        <end position="591"/>
    </location>
</feature>
<reference evidence="8 9" key="1">
    <citation type="submission" date="2019-02" db="EMBL/GenBank/DDBJ databases">
        <title>Genomic Encyclopedia of Type Strains, Phase IV (KMG-IV): sequencing the most valuable type-strain genomes for metagenomic binning, comparative biology and taxonomic classification.</title>
        <authorList>
            <person name="Goeker M."/>
        </authorList>
    </citation>
    <scope>NUCLEOTIDE SEQUENCE [LARGE SCALE GENOMIC DNA]</scope>
    <source>
        <strain evidence="8 9">DSM 21223</strain>
    </source>
</reference>
<dbReference type="InterPro" id="IPR051310">
    <property type="entry name" value="MCP_chemotaxis"/>
</dbReference>
<protein>
    <submittedName>
        <fullName evidence="8">Methyl-accepting chemotaxis protein</fullName>
    </submittedName>
</protein>
<dbReference type="SMART" id="SM00304">
    <property type="entry name" value="HAMP"/>
    <property type="match status" value="1"/>
</dbReference>
<evidence type="ECO:0000313" key="9">
    <source>
        <dbReference type="Proteomes" id="UP000292136"/>
    </source>
</evidence>
<keyword evidence="9" id="KW-1185">Reference proteome</keyword>
<dbReference type="PANTHER" id="PTHR43531:SF11">
    <property type="entry name" value="METHYL-ACCEPTING CHEMOTAXIS PROTEIN 3"/>
    <property type="match status" value="1"/>
</dbReference>
<evidence type="ECO:0000259" key="6">
    <source>
        <dbReference type="PROSITE" id="PS50111"/>
    </source>
</evidence>
<comment type="caution">
    <text evidence="8">The sequence shown here is derived from an EMBL/GenBank/DDBJ whole genome shotgun (WGS) entry which is preliminary data.</text>
</comment>
<evidence type="ECO:0000256" key="5">
    <source>
        <dbReference type="SAM" id="Phobius"/>
    </source>
</evidence>
<dbReference type="PROSITE" id="PS50111">
    <property type="entry name" value="CHEMOTAXIS_TRANSDUC_2"/>
    <property type="match status" value="1"/>
</dbReference>
<dbReference type="Pfam" id="PF00672">
    <property type="entry name" value="HAMP"/>
    <property type="match status" value="1"/>
</dbReference>
<keyword evidence="1" id="KW-0145">Chemotaxis</keyword>
<dbReference type="InterPro" id="IPR003660">
    <property type="entry name" value="HAMP_dom"/>
</dbReference>
<dbReference type="PROSITE" id="PS50885">
    <property type="entry name" value="HAMP"/>
    <property type="match status" value="1"/>
</dbReference>
<dbReference type="RefSeq" id="WP_130459879.1">
    <property type="nucleotide sequence ID" value="NZ_SHKM01000002.1"/>
</dbReference>
<dbReference type="SUPFAM" id="SSF58104">
    <property type="entry name" value="Methyl-accepting chemotaxis protein (MCP) signaling domain"/>
    <property type="match status" value="1"/>
</dbReference>
<dbReference type="EMBL" id="SHKM01000002">
    <property type="protein sequence ID" value="RZT76819.1"/>
    <property type="molecule type" value="Genomic_DNA"/>
</dbReference>
<dbReference type="InterPro" id="IPR004089">
    <property type="entry name" value="MCPsignal_dom"/>
</dbReference>
<dbReference type="Pfam" id="PF00015">
    <property type="entry name" value="MCPsignal"/>
    <property type="match status" value="1"/>
</dbReference>
<gene>
    <name evidence="8" type="ORF">EV678_2702</name>
</gene>
<proteinExistence type="inferred from homology"/>
<dbReference type="InterPro" id="IPR029151">
    <property type="entry name" value="Sensor-like_sf"/>
</dbReference>
<dbReference type="PANTHER" id="PTHR43531">
    <property type="entry name" value="PROTEIN ICFG"/>
    <property type="match status" value="1"/>
</dbReference>
<evidence type="ECO:0000256" key="3">
    <source>
        <dbReference type="PROSITE-ProRule" id="PRU00284"/>
    </source>
</evidence>
<dbReference type="Gene3D" id="1.10.287.950">
    <property type="entry name" value="Methyl-accepting chemotaxis protein"/>
    <property type="match status" value="1"/>
</dbReference>
<evidence type="ECO:0000256" key="2">
    <source>
        <dbReference type="ARBA" id="ARBA00029447"/>
    </source>
</evidence>
<comment type="similarity">
    <text evidence="2">Belongs to the methyl-accepting chemotaxis (MCP) protein family.</text>
</comment>
<dbReference type="InterPro" id="IPR033462">
    <property type="entry name" value="Cache_3-Cache_2"/>
</dbReference>
<evidence type="ECO:0000256" key="4">
    <source>
        <dbReference type="SAM" id="Coils"/>
    </source>
</evidence>
<dbReference type="CDD" id="cd11386">
    <property type="entry name" value="MCP_signal"/>
    <property type="match status" value="1"/>
</dbReference>
<organism evidence="8 9">
    <name type="scientific">Azospira oryzae</name>
    <dbReference type="NCBI Taxonomy" id="146939"/>
    <lineage>
        <taxon>Bacteria</taxon>
        <taxon>Pseudomonadati</taxon>
        <taxon>Pseudomonadota</taxon>
        <taxon>Betaproteobacteria</taxon>
        <taxon>Rhodocyclales</taxon>
        <taxon>Rhodocyclaceae</taxon>
        <taxon>Azospira</taxon>
    </lineage>
</organism>
<evidence type="ECO:0000256" key="1">
    <source>
        <dbReference type="ARBA" id="ARBA00022500"/>
    </source>
</evidence>
<keyword evidence="4" id="KW-0175">Coiled coil</keyword>
<dbReference type="Pfam" id="PF17201">
    <property type="entry name" value="Cache_3-Cache_2"/>
    <property type="match status" value="1"/>
</dbReference>
<keyword evidence="3" id="KW-0807">Transducer</keyword>